<keyword evidence="3" id="KW-1185">Reference proteome</keyword>
<dbReference type="EMBL" id="CAKOAT010808487">
    <property type="protein sequence ID" value="CAH8388620.1"/>
    <property type="molecule type" value="Genomic_DNA"/>
</dbReference>
<reference evidence="2 3" key="1">
    <citation type="submission" date="2022-03" db="EMBL/GenBank/DDBJ databases">
        <authorList>
            <person name="Macdonald S."/>
            <person name="Ahmed S."/>
            <person name="Newling K."/>
        </authorList>
    </citation>
    <scope>NUCLEOTIDE SEQUENCE [LARGE SCALE GENOMIC DNA]</scope>
</reference>
<gene>
    <name evidence="2" type="ORF">ERUC_LOCUS41103</name>
</gene>
<evidence type="ECO:0000313" key="2">
    <source>
        <dbReference type="EMBL" id="CAH8388620.1"/>
    </source>
</evidence>
<dbReference type="InterPro" id="IPR012340">
    <property type="entry name" value="NA-bd_OB-fold"/>
</dbReference>
<keyword evidence="1" id="KW-0732">Signal</keyword>
<name>A0ABC8LXL5_ERUVS</name>
<protein>
    <submittedName>
        <fullName evidence="2">Uncharacterized protein</fullName>
    </submittedName>
</protein>
<proteinExistence type="predicted"/>
<evidence type="ECO:0000313" key="3">
    <source>
        <dbReference type="Proteomes" id="UP001642260"/>
    </source>
</evidence>
<comment type="caution">
    <text evidence="2">The sequence shown here is derived from an EMBL/GenBank/DDBJ whole genome shotgun (WGS) entry which is preliminary data.</text>
</comment>
<dbReference type="Gene3D" id="2.40.50.140">
    <property type="entry name" value="Nucleic acid-binding proteins"/>
    <property type="match status" value="1"/>
</dbReference>
<sequence>MIPSYVFSVASLILLKVIWRCPKPDWLLIKAASCLENRTSNPNLTNVFSHMSLRSIGIELSSVSDQTDEAVFVAFDMEMAKLTNIQAAESTHILGVGANAHVNNKLPELIADIVGKTFVFQLKLVEFNFTSKHQTFTISSINSERQDSPLPEFNNIHEHYWILNREVTMVLMMICLERIQLHI</sequence>
<evidence type="ECO:0000256" key="1">
    <source>
        <dbReference type="SAM" id="SignalP"/>
    </source>
</evidence>
<feature type="chain" id="PRO_5044844897" evidence="1">
    <location>
        <begin position="21"/>
        <end position="183"/>
    </location>
</feature>
<feature type="signal peptide" evidence="1">
    <location>
        <begin position="1"/>
        <end position="20"/>
    </location>
</feature>
<accession>A0ABC8LXL5</accession>
<dbReference type="Proteomes" id="UP001642260">
    <property type="component" value="Unassembled WGS sequence"/>
</dbReference>
<organism evidence="2 3">
    <name type="scientific">Eruca vesicaria subsp. sativa</name>
    <name type="common">Garden rocket</name>
    <name type="synonym">Eruca sativa</name>
    <dbReference type="NCBI Taxonomy" id="29727"/>
    <lineage>
        <taxon>Eukaryota</taxon>
        <taxon>Viridiplantae</taxon>
        <taxon>Streptophyta</taxon>
        <taxon>Embryophyta</taxon>
        <taxon>Tracheophyta</taxon>
        <taxon>Spermatophyta</taxon>
        <taxon>Magnoliopsida</taxon>
        <taxon>eudicotyledons</taxon>
        <taxon>Gunneridae</taxon>
        <taxon>Pentapetalae</taxon>
        <taxon>rosids</taxon>
        <taxon>malvids</taxon>
        <taxon>Brassicales</taxon>
        <taxon>Brassicaceae</taxon>
        <taxon>Brassiceae</taxon>
        <taxon>Eruca</taxon>
    </lineage>
</organism>
<dbReference type="AlphaFoldDB" id="A0ABC8LXL5"/>